<evidence type="ECO:0000256" key="3">
    <source>
        <dbReference type="ARBA" id="ARBA00022692"/>
    </source>
</evidence>
<evidence type="ECO:0000256" key="4">
    <source>
        <dbReference type="ARBA" id="ARBA00022989"/>
    </source>
</evidence>
<feature type="transmembrane region" description="Helical" evidence="6">
    <location>
        <begin position="137"/>
        <end position="157"/>
    </location>
</feature>
<keyword evidence="5 6" id="KW-0472">Membrane</keyword>
<dbReference type="PANTHER" id="PTHR30250:SF11">
    <property type="entry name" value="O-ANTIGEN TRANSPORTER-RELATED"/>
    <property type="match status" value="1"/>
</dbReference>
<accession>A0ABV4LQX6</accession>
<feature type="transmembrane region" description="Helical" evidence="6">
    <location>
        <begin position="376"/>
        <end position="397"/>
    </location>
</feature>
<sequence length="401" mass="46781">MSFFKDTLWFATSKASMGLANFIIITLVMILYGDKVYSDYSTAIAYIFMIVPFSVGWVNQSYIRIYQQKKEEKSVIFGSALSVNILTLSMLSIASFYGFRLERYLNLMTYLFFVILYGLNLFFVVHLQASMQSRKLALVEISRSVLLLLFFVCSIYIYESPFFPWILSFSITSFLFFYIIRKDELILKLHFNMDCIRFFFKYGSGISLWFGAFLIIPVVDRELLSYRVDAEVRGLYFIMLDFCNRIYGLLISPVVMALLSHGFKLKNDGVKIEDIDSFIISKLKIVSLFGVPLSFLAATACYLYTFVYLGKESKDASAILLVLVYSFVGYFWQVSMICQKFLEFRSKVYLMAFFMTISVVAIFFIESFFIKKTDWYMYFGVIQILISIMYSSSCYLFRNRL</sequence>
<feature type="transmembrane region" description="Helical" evidence="6">
    <location>
        <begin position="316"/>
        <end position="336"/>
    </location>
</feature>
<dbReference type="EMBL" id="JBGOOW010000006">
    <property type="protein sequence ID" value="MEZ8180670.1"/>
    <property type="molecule type" value="Genomic_DNA"/>
</dbReference>
<feature type="transmembrane region" description="Helical" evidence="6">
    <location>
        <begin position="75"/>
        <end position="98"/>
    </location>
</feature>
<evidence type="ECO:0000256" key="1">
    <source>
        <dbReference type="ARBA" id="ARBA00004651"/>
    </source>
</evidence>
<feature type="transmembrane region" description="Helical" evidence="6">
    <location>
        <begin position="285"/>
        <end position="310"/>
    </location>
</feature>
<dbReference type="PANTHER" id="PTHR30250">
    <property type="entry name" value="PST FAMILY PREDICTED COLANIC ACID TRANSPORTER"/>
    <property type="match status" value="1"/>
</dbReference>
<evidence type="ECO:0000256" key="2">
    <source>
        <dbReference type="ARBA" id="ARBA00022475"/>
    </source>
</evidence>
<evidence type="ECO:0000256" key="5">
    <source>
        <dbReference type="ARBA" id="ARBA00023136"/>
    </source>
</evidence>
<name>A0ABV4LQX6_VIBSP</name>
<feature type="transmembrane region" description="Helical" evidence="6">
    <location>
        <begin position="163"/>
        <end position="180"/>
    </location>
</feature>
<feature type="transmembrane region" description="Helical" evidence="6">
    <location>
        <begin position="348"/>
        <end position="370"/>
    </location>
</feature>
<feature type="transmembrane region" description="Helical" evidence="6">
    <location>
        <begin position="246"/>
        <end position="265"/>
    </location>
</feature>
<keyword evidence="2" id="KW-1003">Cell membrane</keyword>
<keyword evidence="8" id="KW-1185">Reference proteome</keyword>
<gene>
    <name evidence="7" type="ORF">ACED33_08285</name>
</gene>
<reference evidence="7 8" key="1">
    <citation type="submission" date="2024-06" db="EMBL/GenBank/DDBJ databases">
        <authorList>
            <person name="Steensen K."/>
            <person name="Seneca J."/>
            <person name="Bartlau N."/>
            <person name="Yu A.X."/>
            <person name="Polz M.F."/>
        </authorList>
    </citation>
    <scope>NUCLEOTIDE SEQUENCE [LARGE SCALE GENOMIC DNA]</scope>
    <source>
        <strain evidence="7 8">1F145</strain>
    </source>
</reference>
<keyword evidence="3 6" id="KW-0812">Transmembrane</keyword>
<organism evidence="7 8">
    <name type="scientific">Vibrio splendidus</name>
    <dbReference type="NCBI Taxonomy" id="29497"/>
    <lineage>
        <taxon>Bacteria</taxon>
        <taxon>Pseudomonadati</taxon>
        <taxon>Pseudomonadota</taxon>
        <taxon>Gammaproteobacteria</taxon>
        <taxon>Vibrionales</taxon>
        <taxon>Vibrionaceae</taxon>
        <taxon>Vibrio</taxon>
    </lineage>
</organism>
<dbReference type="RefSeq" id="WP_371690746.1">
    <property type="nucleotide sequence ID" value="NZ_JBGONW010000005.1"/>
</dbReference>
<comment type="subcellular location">
    <subcellularLocation>
        <location evidence="1">Cell membrane</location>
        <topology evidence="1">Multi-pass membrane protein</topology>
    </subcellularLocation>
</comment>
<dbReference type="InterPro" id="IPR050833">
    <property type="entry name" value="Poly_Biosynth_Transport"/>
</dbReference>
<dbReference type="Proteomes" id="UP001569200">
    <property type="component" value="Unassembled WGS sequence"/>
</dbReference>
<feature type="transmembrane region" description="Helical" evidence="6">
    <location>
        <begin position="44"/>
        <end position="63"/>
    </location>
</feature>
<evidence type="ECO:0000313" key="7">
    <source>
        <dbReference type="EMBL" id="MEZ8180670.1"/>
    </source>
</evidence>
<proteinExistence type="predicted"/>
<evidence type="ECO:0000313" key="8">
    <source>
        <dbReference type="Proteomes" id="UP001569200"/>
    </source>
</evidence>
<evidence type="ECO:0000256" key="6">
    <source>
        <dbReference type="SAM" id="Phobius"/>
    </source>
</evidence>
<keyword evidence="4 6" id="KW-1133">Transmembrane helix</keyword>
<feature type="transmembrane region" description="Helical" evidence="6">
    <location>
        <begin position="200"/>
        <end position="219"/>
    </location>
</feature>
<feature type="transmembrane region" description="Helical" evidence="6">
    <location>
        <begin position="7"/>
        <end position="32"/>
    </location>
</feature>
<protein>
    <submittedName>
        <fullName evidence="7">Lipopolysaccharide biosynthesis protein</fullName>
    </submittedName>
</protein>
<feature type="transmembrane region" description="Helical" evidence="6">
    <location>
        <begin position="104"/>
        <end position="125"/>
    </location>
</feature>
<comment type="caution">
    <text evidence="7">The sequence shown here is derived from an EMBL/GenBank/DDBJ whole genome shotgun (WGS) entry which is preliminary data.</text>
</comment>